<keyword evidence="1" id="KW-0812">Transmembrane</keyword>
<protein>
    <submittedName>
        <fullName evidence="2">Uncharacterized protein</fullName>
    </submittedName>
</protein>
<proteinExistence type="predicted"/>
<keyword evidence="3" id="KW-1185">Reference proteome</keyword>
<evidence type="ECO:0000256" key="1">
    <source>
        <dbReference type="SAM" id="Phobius"/>
    </source>
</evidence>
<dbReference type="Proteomes" id="UP000243205">
    <property type="component" value="Unassembled WGS sequence"/>
</dbReference>
<sequence>MNPYLRHLLAAGTCAALILFIAQLGGGGWQRALITALIGGFVFGSLVAQLMVLWQHRRQQKNAKKTDPQHTNRRD</sequence>
<evidence type="ECO:0000313" key="2">
    <source>
        <dbReference type="EMBL" id="SDE25425.1"/>
    </source>
</evidence>
<keyword evidence="1" id="KW-1133">Transmembrane helix</keyword>
<dbReference type="OrthoDB" id="9991285at2"/>
<dbReference type="STRING" id="57664.SAMN05661003_1066"/>
<evidence type="ECO:0000313" key="3">
    <source>
        <dbReference type="Proteomes" id="UP000243205"/>
    </source>
</evidence>
<dbReference type="AlphaFoldDB" id="A0A1G7BGR7"/>
<dbReference type="EMBL" id="FNAQ01000006">
    <property type="protein sequence ID" value="SDE25425.1"/>
    <property type="molecule type" value="Genomic_DNA"/>
</dbReference>
<reference evidence="3" key="1">
    <citation type="submission" date="2016-10" db="EMBL/GenBank/DDBJ databases">
        <authorList>
            <person name="Varghese N."/>
            <person name="Submissions S."/>
        </authorList>
    </citation>
    <scope>NUCLEOTIDE SEQUENCE [LARGE SCALE GENOMIC DNA]</scope>
    <source>
        <strain evidence="3">DSM 8987</strain>
    </source>
</reference>
<feature type="transmembrane region" description="Helical" evidence="1">
    <location>
        <begin position="34"/>
        <end position="54"/>
    </location>
</feature>
<dbReference type="RefSeq" id="WP_092077822.1">
    <property type="nucleotide sequence ID" value="NZ_FNAQ01000006.1"/>
</dbReference>
<organism evidence="2 3">
    <name type="scientific">Desulfuromonas thiophila</name>
    <dbReference type="NCBI Taxonomy" id="57664"/>
    <lineage>
        <taxon>Bacteria</taxon>
        <taxon>Pseudomonadati</taxon>
        <taxon>Thermodesulfobacteriota</taxon>
        <taxon>Desulfuromonadia</taxon>
        <taxon>Desulfuromonadales</taxon>
        <taxon>Desulfuromonadaceae</taxon>
        <taxon>Desulfuromonas</taxon>
    </lineage>
</organism>
<accession>A0A1G7BGR7</accession>
<gene>
    <name evidence="2" type="ORF">SAMN05661003_1066</name>
</gene>
<keyword evidence="1" id="KW-0472">Membrane</keyword>
<name>A0A1G7BGR7_9BACT</name>